<feature type="non-terminal residue" evidence="1">
    <location>
        <position position="159"/>
    </location>
</feature>
<proteinExistence type="predicted"/>
<dbReference type="Proteomes" id="UP000735302">
    <property type="component" value="Unassembled WGS sequence"/>
</dbReference>
<reference evidence="1 2" key="1">
    <citation type="journal article" date="2021" name="Elife">
        <title>Chloroplast acquisition without the gene transfer in kleptoplastic sea slugs, Plakobranchus ocellatus.</title>
        <authorList>
            <person name="Maeda T."/>
            <person name="Takahashi S."/>
            <person name="Yoshida T."/>
            <person name="Shimamura S."/>
            <person name="Takaki Y."/>
            <person name="Nagai Y."/>
            <person name="Toyoda A."/>
            <person name="Suzuki Y."/>
            <person name="Arimoto A."/>
            <person name="Ishii H."/>
            <person name="Satoh N."/>
            <person name="Nishiyama T."/>
            <person name="Hasebe M."/>
            <person name="Maruyama T."/>
            <person name="Minagawa J."/>
            <person name="Obokata J."/>
            <person name="Shigenobu S."/>
        </authorList>
    </citation>
    <scope>NUCLEOTIDE SEQUENCE [LARGE SCALE GENOMIC DNA]</scope>
</reference>
<sequence>MVFWPQVYNKTTDYWLTTPDNLLYLLDSTDDFPAGAVEKILEALGLGELAKDIQQLLASKDMFRQAFRVPPDFDDTFVNLGLGSLLYSLRDELGSSWHAWRNRNSNITSAIDALKAYAYRPFSDNRDLNTIDPRTYYYLRGFLDKAKAAGEDIALASTW</sequence>
<name>A0AAV3ZTA5_9GAST</name>
<protein>
    <submittedName>
        <fullName evidence="1">Uncharacterized protein</fullName>
    </submittedName>
</protein>
<evidence type="ECO:0000313" key="2">
    <source>
        <dbReference type="Proteomes" id="UP000735302"/>
    </source>
</evidence>
<keyword evidence="2" id="KW-1185">Reference proteome</keyword>
<accession>A0AAV3ZTA5</accession>
<organism evidence="1 2">
    <name type="scientific">Plakobranchus ocellatus</name>
    <dbReference type="NCBI Taxonomy" id="259542"/>
    <lineage>
        <taxon>Eukaryota</taxon>
        <taxon>Metazoa</taxon>
        <taxon>Spiralia</taxon>
        <taxon>Lophotrochozoa</taxon>
        <taxon>Mollusca</taxon>
        <taxon>Gastropoda</taxon>
        <taxon>Heterobranchia</taxon>
        <taxon>Euthyneura</taxon>
        <taxon>Panpulmonata</taxon>
        <taxon>Sacoglossa</taxon>
        <taxon>Placobranchoidea</taxon>
        <taxon>Plakobranchidae</taxon>
        <taxon>Plakobranchus</taxon>
    </lineage>
</organism>
<gene>
    <name evidence="1" type="ORF">PoB_002414400</name>
</gene>
<dbReference type="EMBL" id="BLXT01002799">
    <property type="protein sequence ID" value="GFN97638.1"/>
    <property type="molecule type" value="Genomic_DNA"/>
</dbReference>
<dbReference type="AlphaFoldDB" id="A0AAV3ZTA5"/>
<evidence type="ECO:0000313" key="1">
    <source>
        <dbReference type="EMBL" id="GFN97638.1"/>
    </source>
</evidence>
<comment type="caution">
    <text evidence="1">The sequence shown here is derived from an EMBL/GenBank/DDBJ whole genome shotgun (WGS) entry which is preliminary data.</text>
</comment>